<feature type="domain" description="EAL" evidence="2">
    <location>
        <begin position="1"/>
        <end position="250"/>
    </location>
</feature>
<dbReference type="SMART" id="SM00052">
    <property type="entry name" value="EAL"/>
    <property type="match status" value="1"/>
</dbReference>
<evidence type="ECO:0000313" key="5">
    <source>
        <dbReference type="Proteomes" id="UP001428817"/>
    </source>
</evidence>
<dbReference type="PROSITE" id="PS50883">
    <property type="entry name" value="EAL"/>
    <property type="match status" value="1"/>
</dbReference>
<reference evidence="5" key="1">
    <citation type="journal article" date="2019" name="Int. J. Syst. Evol. Microbiol.">
        <title>The Global Catalogue of Microorganisms (GCM) 10K type strain sequencing project: providing services to taxonomists for standard genome sequencing and annotation.</title>
        <authorList>
            <consortium name="The Broad Institute Genomics Platform"/>
            <consortium name="The Broad Institute Genome Sequencing Center for Infectious Disease"/>
            <person name="Wu L."/>
            <person name="Ma J."/>
        </authorList>
    </citation>
    <scope>NUCLEOTIDE SEQUENCE [LARGE SCALE GENOMIC DNA]</scope>
    <source>
        <strain evidence="5">JCM 18303</strain>
    </source>
</reference>
<dbReference type="InterPro" id="IPR001633">
    <property type="entry name" value="EAL_dom"/>
</dbReference>
<dbReference type="SUPFAM" id="SSF54631">
    <property type="entry name" value="CBS-domain pair"/>
    <property type="match status" value="1"/>
</dbReference>
<dbReference type="RefSeq" id="WP_185064219.1">
    <property type="nucleotide sequence ID" value="NZ_BAABJP010000007.1"/>
</dbReference>
<dbReference type="PANTHER" id="PTHR33121:SF70">
    <property type="entry name" value="SIGNALING PROTEIN YKOW"/>
    <property type="match status" value="1"/>
</dbReference>
<dbReference type="PANTHER" id="PTHR33121">
    <property type="entry name" value="CYCLIC DI-GMP PHOSPHODIESTERASE PDEF"/>
    <property type="match status" value="1"/>
</dbReference>
<dbReference type="Proteomes" id="UP001428817">
    <property type="component" value="Unassembled WGS sequence"/>
</dbReference>
<dbReference type="Gene3D" id="3.10.580.10">
    <property type="entry name" value="CBS-domain"/>
    <property type="match status" value="1"/>
</dbReference>
<keyword evidence="5" id="KW-1185">Reference proteome</keyword>
<dbReference type="SUPFAM" id="SSF141868">
    <property type="entry name" value="EAL domain-like"/>
    <property type="match status" value="1"/>
</dbReference>
<feature type="domain" description="CBS" evidence="3">
    <location>
        <begin position="346"/>
        <end position="406"/>
    </location>
</feature>
<evidence type="ECO:0000259" key="2">
    <source>
        <dbReference type="PROSITE" id="PS50883"/>
    </source>
</evidence>
<dbReference type="InterPro" id="IPR050706">
    <property type="entry name" value="Cyclic-di-GMP_PDE-like"/>
</dbReference>
<organism evidence="4 5">
    <name type="scientific">Pseudonocardia eucalypti</name>
    <dbReference type="NCBI Taxonomy" id="648755"/>
    <lineage>
        <taxon>Bacteria</taxon>
        <taxon>Bacillati</taxon>
        <taxon>Actinomycetota</taxon>
        <taxon>Actinomycetes</taxon>
        <taxon>Pseudonocardiales</taxon>
        <taxon>Pseudonocardiaceae</taxon>
        <taxon>Pseudonocardia</taxon>
    </lineage>
</organism>
<gene>
    <name evidence="4" type="ORF">GCM10023321_15290</name>
</gene>
<evidence type="ECO:0000259" key="3">
    <source>
        <dbReference type="PROSITE" id="PS51371"/>
    </source>
</evidence>
<comment type="caution">
    <text evidence="4">The sequence shown here is derived from an EMBL/GenBank/DDBJ whole genome shotgun (WGS) entry which is preliminary data.</text>
</comment>
<evidence type="ECO:0000313" key="4">
    <source>
        <dbReference type="EMBL" id="GAA5150267.1"/>
    </source>
</evidence>
<keyword evidence="1" id="KW-0129">CBS domain</keyword>
<dbReference type="InterPro" id="IPR035919">
    <property type="entry name" value="EAL_sf"/>
</dbReference>
<dbReference type="Pfam" id="PF00571">
    <property type="entry name" value="CBS"/>
    <property type="match status" value="1"/>
</dbReference>
<evidence type="ECO:0000256" key="1">
    <source>
        <dbReference type="PROSITE-ProRule" id="PRU00703"/>
    </source>
</evidence>
<dbReference type="InterPro" id="IPR000644">
    <property type="entry name" value="CBS_dom"/>
</dbReference>
<dbReference type="PROSITE" id="PS51371">
    <property type="entry name" value="CBS"/>
    <property type="match status" value="1"/>
</dbReference>
<dbReference type="EMBL" id="BAABJP010000007">
    <property type="protein sequence ID" value="GAA5150267.1"/>
    <property type="molecule type" value="Genomic_DNA"/>
</dbReference>
<sequence length="578" mass="61810">MGSNSYGRLEGIGFLFGSIANLTTGVVAGVEMLPRPRSPEYGEVLEGVLRGPGRTTLDIAMAVAALRWCADMGVRLPVHLNLFADTVASTGLEGLAELHAAVTDLGVNPAEVVIEIGAPRALAAERVSTVEESAAVLAGARRLREHGYKLLIDGVGPYRPPLSMISRLAPDQVKLHSELVTKIELGPGRRVLDEVLDRCADAGAEVIAEGIETPVQLELLRRRGVRRGQGPLLAAPRRRPFIQVPVVLAPVPIAGGDAEGADLAQAGEVTAPGTIEGFAGPATMVGPEATGEEVRDIFRDGPTVTGVVLVDSARRPVGTLDRNRFMLAVSGMYGHALHARRPVRSMADTPRTLAASAEPREALRLLSHGDPRRRNDDIVVVDDDERCIGVAHITDLLRGVAELESERARALHPSTGLGGRRELERALLRRCAWPERFCAGWLVPEMGPLVARNGFAGADATLRRLGRVLSAQVNELPGAELWHVASGLVVLARPEDAMVVDRAVRQAMCDQDGPELYSAWLTCHPSQLDRPDQVGELLGRLIERARALGSGTALAATPDTLNQPHQLRPLSAIRENPA</sequence>
<dbReference type="InterPro" id="IPR046342">
    <property type="entry name" value="CBS_dom_sf"/>
</dbReference>
<name>A0ABP9PPY5_9PSEU</name>
<dbReference type="Pfam" id="PF00563">
    <property type="entry name" value="EAL"/>
    <property type="match status" value="1"/>
</dbReference>
<accession>A0ABP9PPY5</accession>
<protein>
    <submittedName>
        <fullName evidence="4">GGDEF domain-containing protein</fullName>
    </submittedName>
</protein>
<proteinExistence type="predicted"/>
<dbReference type="Gene3D" id="3.20.20.450">
    <property type="entry name" value="EAL domain"/>
    <property type="match status" value="1"/>
</dbReference>